<comment type="caution">
    <text evidence="1">The sequence shown here is derived from an EMBL/GenBank/DDBJ whole genome shotgun (WGS) entry which is preliminary data.</text>
</comment>
<reference evidence="1 2" key="1">
    <citation type="journal article" date="2024" name="Science">
        <title>Giant polyketide synthase enzymes in the biosynthesis of giant marine polyether toxins.</title>
        <authorList>
            <person name="Fallon T.R."/>
            <person name="Shende V.V."/>
            <person name="Wierzbicki I.H."/>
            <person name="Pendleton A.L."/>
            <person name="Watervoot N.F."/>
            <person name="Auber R.P."/>
            <person name="Gonzalez D.J."/>
            <person name="Wisecaver J.H."/>
            <person name="Moore B.S."/>
        </authorList>
    </citation>
    <scope>NUCLEOTIDE SEQUENCE [LARGE SCALE GENOMIC DNA]</scope>
    <source>
        <strain evidence="1 2">12B1</strain>
    </source>
</reference>
<dbReference type="EMBL" id="JBGBPQ010000033">
    <property type="protein sequence ID" value="KAL1495161.1"/>
    <property type="molecule type" value="Genomic_DNA"/>
</dbReference>
<evidence type="ECO:0000313" key="2">
    <source>
        <dbReference type="Proteomes" id="UP001515480"/>
    </source>
</evidence>
<gene>
    <name evidence="1" type="ORF">AB1Y20_017026</name>
</gene>
<sequence length="190" mass="20802">MCAFTAAQANRRGRVVEESDSTCEQLGHGVIPTCGRKSGRDCIDRHQRGDPVKHGSWRHQLYERGCQYILGQAIDVEIAPYPVAIARLADGGVCVTAACAIAPFKMLSCMPTHRLFLKKCKSAPWTSRKCVASLCCNAPTAESSERAHARTRLVNACILTFLRGVARIAVSIRDNQPGELICVYRDDGRA</sequence>
<accession>A0AB34I873</accession>
<name>A0AB34I873_PRYPA</name>
<proteinExistence type="predicted"/>
<organism evidence="1 2">
    <name type="scientific">Prymnesium parvum</name>
    <name type="common">Toxic golden alga</name>
    <dbReference type="NCBI Taxonomy" id="97485"/>
    <lineage>
        <taxon>Eukaryota</taxon>
        <taxon>Haptista</taxon>
        <taxon>Haptophyta</taxon>
        <taxon>Prymnesiophyceae</taxon>
        <taxon>Prymnesiales</taxon>
        <taxon>Prymnesiaceae</taxon>
        <taxon>Prymnesium</taxon>
    </lineage>
</organism>
<evidence type="ECO:0000313" key="1">
    <source>
        <dbReference type="EMBL" id="KAL1495161.1"/>
    </source>
</evidence>
<protein>
    <submittedName>
        <fullName evidence="1">Uncharacterized protein</fullName>
    </submittedName>
</protein>
<dbReference type="AlphaFoldDB" id="A0AB34I873"/>
<keyword evidence="2" id="KW-1185">Reference proteome</keyword>
<dbReference type="Proteomes" id="UP001515480">
    <property type="component" value="Unassembled WGS sequence"/>
</dbReference>